<dbReference type="OrthoDB" id="4170161at2759"/>
<dbReference type="AlphaFoldDB" id="E4V3B6"/>
<name>E4V3B6_ARTGP</name>
<keyword evidence="2" id="KW-1133">Transmembrane helix</keyword>
<evidence type="ECO:0000256" key="1">
    <source>
        <dbReference type="SAM" id="MobiDB-lite"/>
    </source>
</evidence>
<reference evidence="4" key="1">
    <citation type="journal article" date="2012" name="MBio">
        <title>Comparative genome analysis of Trichophyton rubrum and related dermatophytes reveals candidate genes involved in infection.</title>
        <authorList>
            <person name="Martinez D.A."/>
            <person name="Oliver B.G."/>
            <person name="Graeser Y."/>
            <person name="Goldberg J.M."/>
            <person name="Li W."/>
            <person name="Martinez-Rossi N.M."/>
            <person name="Monod M."/>
            <person name="Shelest E."/>
            <person name="Barton R.C."/>
            <person name="Birch E."/>
            <person name="Brakhage A.A."/>
            <person name="Chen Z."/>
            <person name="Gurr S.J."/>
            <person name="Heiman D."/>
            <person name="Heitman J."/>
            <person name="Kosti I."/>
            <person name="Rossi A."/>
            <person name="Saif S."/>
            <person name="Samalova M."/>
            <person name="Saunders C.W."/>
            <person name="Shea T."/>
            <person name="Summerbell R.C."/>
            <person name="Xu J."/>
            <person name="Young S."/>
            <person name="Zeng Q."/>
            <person name="Birren B.W."/>
            <person name="Cuomo C.A."/>
            <person name="White T.C."/>
        </authorList>
    </citation>
    <scope>NUCLEOTIDE SEQUENCE [LARGE SCALE GENOMIC DNA]</scope>
    <source>
        <strain evidence="4">ATCC MYA-4604 / CBS 118893</strain>
    </source>
</reference>
<evidence type="ECO:0000313" key="3">
    <source>
        <dbReference type="EMBL" id="EFR04490.1"/>
    </source>
</evidence>
<evidence type="ECO:0000313" key="4">
    <source>
        <dbReference type="Proteomes" id="UP000002669"/>
    </source>
</evidence>
<protein>
    <submittedName>
        <fullName evidence="3">Uncharacterized protein</fullName>
    </submittedName>
</protein>
<dbReference type="InParanoid" id="E4V3B6"/>
<dbReference type="Proteomes" id="UP000002669">
    <property type="component" value="Unassembled WGS sequence"/>
</dbReference>
<keyword evidence="2" id="KW-0472">Membrane</keyword>
<sequence>MDERMAHNMEQSDAVAWSIDLTISPAHLITVILTVILLFRFLFGRITNFEELFDKIRIYWVSNKIRKAKELFQTDTQIQIQTDWIKKRELLDAELEVLRQRNYYLRETFIKHGMEDKLEDLDGLDNYGPSLWEDKLADSKMRLWLNRKARVEMDKTMPKGPRTRAWVVQSGRAKRKISKIGLARYLAQEEFVNPCKKNDGCCARKCGCCTKPRDVSSDGEVYFAHCTEHCLCCIGSRGFATLDTTTGSKIPGFVKLTHENTFPQQARAFLPETPVAQNLGEEEPAYQAEAHSVGEGFDESMNNETS</sequence>
<dbReference type="EMBL" id="DS989828">
    <property type="protein sequence ID" value="EFR04490.1"/>
    <property type="molecule type" value="Genomic_DNA"/>
</dbReference>
<feature type="transmembrane region" description="Helical" evidence="2">
    <location>
        <begin position="26"/>
        <end position="43"/>
    </location>
</feature>
<evidence type="ECO:0000256" key="2">
    <source>
        <dbReference type="SAM" id="Phobius"/>
    </source>
</evidence>
<dbReference type="RefSeq" id="XP_003170253.1">
    <property type="nucleotide sequence ID" value="XM_003170205.1"/>
</dbReference>
<dbReference type="HOGENOM" id="CLU_083105_0_0_1"/>
<gene>
    <name evidence="3" type="ORF">MGYG_07498</name>
</gene>
<dbReference type="GeneID" id="10025492"/>
<proteinExistence type="predicted"/>
<dbReference type="OMA" id="NDGCCAR"/>
<keyword evidence="2" id="KW-0812">Transmembrane</keyword>
<dbReference type="STRING" id="535722.E4V3B6"/>
<keyword evidence="4" id="KW-1185">Reference proteome</keyword>
<dbReference type="VEuPathDB" id="FungiDB:MGYG_07498"/>
<accession>E4V3B6</accession>
<feature type="region of interest" description="Disordered" evidence="1">
    <location>
        <begin position="284"/>
        <end position="306"/>
    </location>
</feature>
<dbReference type="eggNOG" id="ENOG502RPFI">
    <property type="taxonomic scope" value="Eukaryota"/>
</dbReference>
<organism evidence="4">
    <name type="scientific">Arthroderma gypseum (strain ATCC MYA-4604 / CBS 118893)</name>
    <name type="common">Microsporum gypseum</name>
    <dbReference type="NCBI Taxonomy" id="535722"/>
    <lineage>
        <taxon>Eukaryota</taxon>
        <taxon>Fungi</taxon>
        <taxon>Dikarya</taxon>
        <taxon>Ascomycota</taxon>
        <taxon>Pezizomycotina</taxon>
        <taxon>Eurotiomycetes</taxon>
        <taxon>Eurotiomycetidae</taxon>
        <taxon>Onygenales</taxon>
        <taxon>Arthrodermataceae</taxon>
        <taxon>Nannizzia</taxon>
    </lineage>
</organism>